<gene>
    <name evidence="1" type="ORF">EYF80_006297</name>
</gene>
<dbReference type="AlphaFoldDB" id="A0A4Z2IZL0"/>
<comment type="caution">
    <text evidence="1">The sequence shown here is derived from an EMBL/GenBank/DDBJ whole genome shotgun (WGS) entry which is preliminary data.</text>
</comment>
<protein>
    <submittedName>
        <fullName evidence="1">Uncharacterized protein</fullName>
    </submittedName>
</protein>
<dbReference type="Proteomes" id="UP000314294">
    <property type="component" value="Unassembled WGS sequence"/>
</dbReference>
<evidence type="ECO:0000313" key="2">
    <source>
        <dbReference type="Proteomes" id="UP000314294"/>
    </source>
</evidence>
<proteinExistence type="predicted"/>
<evidence type="ECO:0000313" key="1">
    <source>
        <dbReference type="EMBL" id="TNN83316.1"/>
    </source>
</evidence>
<reference evidence="1 2" key="1">
    <citation type="submission" date="2019-03" db="EMBL/GenBank/DDBJ databases">
        <title>First draft genome of Liparis tanakae, snailfish: a comprehensive survey of snailfish specific genes.</title>
        <authorList>
            <person name="Kim W."/>
            <person name="Song I."/>
            <person name="Jeong J.-H."/>
            <person name="Kim D."/>
            <person name="Kim S."/>
            <person name="Ryu S."/>
            <person name="Song J.Y."/>
            <person name="Lee S.K."/>
        </authorList>
    </citation>
    <scope>NUCLEOTIDE SEQUENCE [LARGE SCALE GENOMIC DNA]</scope>
    <source>
        <tissue evidence="1">Muscle</tissue>
    </source>
</reference>
<dbReference type="EMBL" id="SRLO01000033">
    <property type="protein sequence ID" value="TNN83316.1"/>
    <property type="molecule type" value="Genomic_DNA"/>
</dbReference>
<organism evidence="1 2">
    <name type="scientific">Liparis tanakae</name>
    <name type="common">Tanaka's snailfish</name>
    <dbReference type="NCBI Taxonomy" id="230148"/>
    <lineage>
        <taxon>Eukaryota</taxon>
        <taxon>Metazoa</taxon>
        <taxon>Chordata</taxon>
        <taxon>Craniata</taxon>
        <taxon>Vertebrata</taxon>
        <taxon>Euteleostomi</taxon>
        <taxon>Actinopterygii</taxon>
        <taxon>Neopterygii</taxon>
        <taxon>Teleostei</taxon>
        <taxon>Neoteleostei</taxon>
        <taxon>Acanthomorphata</taxon>
        <taxon>Eupercaria</taxon>
        <taxon>Perciformes</taxon>
        <taxon>Cottioidei</taxon>
        <taxon>Cottales</taxon>
        <taxon>Liparidae</taxon>
        <taxon>Liparis</taxon>
    </lineage>
</organism>
<sequence length="92" mass="10793">MCACTDVLRSRWEVRLQPDSPVLFLRGPRTGEPLRRERTQHPQYTFQDVYCEESGHIVINEAWAALNIYARSTKIRLRFHFVSPSPTCRVTM</sequence>
<keyword evidence="2" id="KW-1185">Reference proteome</keyword>
<accession>A0A4Z2IZL0</accession>
<name>A0A4Z2IZL0_9TELE</name>